<proteinExistence type="predicted"/>
<dbReference type="AlphaFoldDB" id="A0A1D4IZJ0"/>
<dbReference type="InterPro" id="IPR000551">
    <property type="entry name" value="MerR-type_HTH_dom"/>
</dbReference>
<accession>A0A1D4IZJ0</accession>
<dbReference type="SUPFAM" id="SSF46955">
    <property type="entry name" value="Putative DNA-binding domain"/>
    <property type="match status" value="1"/>
</dbReference>
<dbReference type="Proteomes" id="UP000095768">
    <property type="component" value="Unassembled WGS sequence"/>
</dbReference>
<dbReference type="Proteomes" id="UP000095412">
    <property type="component" value="Unassembled WGS sequence"/>
</dbReference>
<keyword evidence="2" id="KW-0472">Membrane</keyword>
<dbReference type="GO" id="GO:0003677">
    <property type="term" value="F:DNA binding"/>
    <property type="evidence" value="ECO:0007669"/>
    <property type="project" value="UniProtKB-KW"/>
</dbReference>
<dbReference type="EMBL" id="FMPG01000002">
    <property type="protein sequence ID" value="SCS54672.1"/>
    <property type="molecule type" value="Genomic_DNA"/>
</dbReference>
<keyword evidence="2" id="KW-0812">Transmembrane</keyword>
<dbReference type="PROSITE" id="PS50937">
    <property type="entry name" value="HTH_MERR_2"/>
    <property type="match status" value="1"/>
</dbReference>
<sequence>MMITYQTGDLAKQYHISVRTIQYYDKQGLLTTVTTGENGRRIFDDESKRDLEIILILKQFGFSLKDIKKIMLQDNKLQTVRTMLQQRAIEVENELKSQQILLKEVREFSEYIGESSDASLEKILNTQHYVKAKPKLKRVTRPIMYSIVPVVILQHTSLVASIYMKKWWPFILAMPFLIGYAAYFTHYIYQKVTYICPNCQSTFNPKLLNWMFARHTPQTRRLSCPHCNQVNNCIATAK</sequence>
<evidence type="ECO:0000313" key="6">
    <source>
        <dbReference type="Proteomes" id="UP000095412"/>
    </source>
</evidence>
<keyword evidence="6" id="KW-1185">Reference proteome</keyword>
<feature type="transmembrane region" description="Helical" evidence="2">
    <location>
        <begin position="170"/>
        <end position="189"/>
    </location>
</feature>
<dbReference type="PANTHER" id="PTHR30204:SF96">
    <property type="entry name" value="CHROMOSOME-ANCHORING PROTEIN RACA"/>
    <property type="match status" value="1"/>
</dbReference>
<feature type="domain" description="HTH merR-type" evidence="3">
    <location>
        <begin position="4"/>
        <end position="73"/>
    </location>
</feature>
<dbReference type="GO" id="GO:0003700">
    <property type="term" value="F:DNA-binding transcription factor activity"/>
    <property type="evidence" value="ECO:0007669"/>
    <property type="project" value="InterPro"/>
</dbReference>
<evidence type="ECO:0000256" key="2">
    <source>
        <dbReference type="SAM" id="Phobius"/>
    </source>
</evidence>
<evidence type="ECO:0000313" key="5">
    <source>
        <dbReference type="EMBL" id="SCS54672.1"/>
    </source>
</evidence>
<reference evidence="4 6" key="2">
    <citation type="submission" date="2016-09" db="EMBL/GenBank/DDBJ databases">
        <authorList>
            <consortium name="Pathogen Informatics"/>
            <person name="Sun Q."/>
            <person name="Inoue M."/>
        </authorList>
    </citation>
    <scope>NUCLEOTIDE SEQUENCE [LARGE SCALE GENOMIC DNA]</scope>
    <source>
        <strain evidence="4 6">82C</strain>
    </source>
</reference>
<evidence type="ECO:0000259" key="3">
    <source>
        <dbReference type="PROSITE" id="PS50937"/>
    </source>
</evidence>
<dbReference type="RefSeq" id="WP_245167059.1">
    <property type="nucleotide sequence ID" value="NZ_FMPG01000002.1"/>
</dbReference>
<dbReference type="PANTHER" id="PTHR30204">
    <property type="entry name" value="REDOX-CYCLING DRUG-SENSING TRANSCRIPTIONAL ACTIVATOR SOXR"/>
    <property type="match status" value="1"/>
</dbReference>
<keyword evidence="1" id="KW-0238">DNA-binding</keyword>
<evidence type="ECO:0000256" key="1">
    <source>
        <dbReference type="ARBA" id="ARBA00023125"/>
    </source>
</evidence>
<evidence type="ECO:0000313" key="4">
    <source>
        <dbReference type="EMBL" id="SCS36646.1"/>
    </source>
</evidence>
<dbReference type="SMART" id="SM00422">
    <property type="entry name" value="HTH_MERR"/>
    <property type="match status" value="1"/>
</dbReference>
<dbReference type="InterPro" id="IPR009061">
    <property type="entry name" value="DNA-bd_dom_put_sf"/>
</dbReference>
<dbReference type="EMBL" id="FMPI01000002">
    <property type="protein sequence ID" value="SCS36646.1"/>
    <property type="molecule type" value="Genomic_DNA"/>
</dbReference>
<organism evidence="5 7">
    <name type="scientific">Staphylococcus caeli</name>
    <dbReference type="NCBI Taxonomy" id="2201815"/>
    <lineage>
        <taxon>Bacteria</taxon>
        <taxon>Bacillati</taxon>
        <taxon>Bacillota</taxon>
        <taxon>Bacilli</taxon>
        <taxon>Bacillales</taxon>
        <taxon>Staphylococcaceae</taxon>
        <taxon>Staphylococcus</taxon>
    </lineage>
</organism>
<name>A0A1D4IZJ0_9STAP</name>
<gene>
    <name evidence="5" type="primary">zntR</name>
    <name evidence="5" type="ORF">SAMEA2297795_00664</name>
    <name evidence="4" type="ORF">SAMEA2297796_00340</name>
</gene>
<keyword evidence="2" id="KW-1133">Transmembrane helix</keyword>
<reference evidence="5 7" key="1">
    <citation type="submission" date="2016-09" db="EMBL/GenBank/DDBJ databases">
        <authorList>
            <consortium name="Pathogen Informatics"/>
        </authorList>
    </citation>
    <scope>NUCLEOTIDE SEQUENCE [LARGE SCALE GENOMIC DNA]</scope>
    <source>
        <strain evidence="5 7">82B</strain>
    </source>
</reference>
<evidence type="ECO:0000313" key="7">
    <source>
        <dbReference type="Proteomes" id="UP000095768"/>
    </source>
</evidence>
<dbReference type="InterPro" id="IPR047057">
    <property type="entry name" value="MerR_fam"/>
</dbReference>
<dbReference type="Gene3D" id="1.10.1660.10">
    <property type="match status" value="1"/>
</dbReference>
<feature type="transmembrane region" description="Helical" evidence="2">
    <location>
        <begin position="143"/>
        <end position="164"/>
    </location>
</feature>
<dbReference type="CDD" id="cd01106">
    <property type="entry name" value="HTH_TipAL-Mta"/>
    <property type="match status" value="1"/>
</dbReference>
<dbReference type="Pfam" id="PF13411">
    <property type="entry name" value="MerR_1"/>
    <property type="match status" value="1"/>
</dbReference>
<protein>
    <submittedName>
        <fullName evidence="5">Transcriptional regulator</fullName>
    </submittedName>
</protein>